<keyword evidence="4" id="KW-1185">Reference proteome</keyword>
<protein>
    <recommendedName>
        <fullName evidence="5">DUF502 domain-containing protein</fullName>
    </recommendedName>
</protein>
<feature type="transmembrane region" description="Helical" evidence="2">
    <location>
        <begin position="205"/>
        <end position="227"/>
    </location>
</feature>
<proteinExistence type="predicted"/>
<dbReference type="Pfam" id="PF04367">
    <property type="entry name" value="DUF502"/>
    <property type="match status" value="1"/>
</dbReference>
<dbReference type="InterPro" id="IPR007462">
    <property type="entry name" value="COV1-like"/>
</dbReference>
<dbReference type="EMBL" id="SIHI01000001">
    <property type="protein sequence ID" value="TWT58441.1"/>
    <property type="molecule type" value="Genomic_DNA"/>
</dbReference>
<dbReference type="PANTHER" id="PTHR31876">
    <property type="entry name" value="COV-LIKE PROTEIN 1"/>
    <property type="match status" value="1"/>
</dbReference>
<dbReference type="RefSeq" id="WP_146508835.1">
    <property type="nucleotide sequence ID" value="NZ_SIHI01000001.1"/>
</dbReference>
<reference evidence="3 4" key="1">
    <citation type="submission" date="2019-02" db="EMBL/GenBank/DDBJ databases">
        <title>Deep-cultivation of Planctomycetes and their phenomic and genomic characterization uncovers novel biology.</title>
        <authorList>
            <person name="Wiegand S."/>
            <person name="Jogler M."/>
            <person name="Boedeker C."/>
            <person name="Pinto D."/>
            <person name="Vollmers J."/>
            <person name="Rivas-Marin E."/>
            <person name="Kohn T."/>
            <person name="Peeters S.H."/>
            <person name="Heuer A."/>
            <person name="Rast P."/>
            <person name="Oberbeckmann S."/>
            <person name="Bunk B."/>
            <person name="Jeske O."/>
            <person name="Meyerdierks A."/>
            <person name="Storesund J.E."/>
            <person name="Kallscheuer N."/>
            <person name="Luecker S."/>
            <person name="Lage O.M."/>
            <person name="Pohl T."/>
            <person name="Merkel B.J."/>
            <person name="Hornburger P."/>
            <person name="Mueller R.-W."/>
            <person name="Bruemmer F."/>
            <person name="Labrenz M."/>
            <person name="Spormann A.M."/>
            <person name="Op Den Camp H."/>
            <person name="Overmann J."/>
            <person name="Amann R."/>
            <person name="Jetten M.S.M."/>
            <person name="Mascher T."/>
            <person name="Medema M.H."/>
            <person name="Devos D.P."/>
            <person name="Kaster A.-K."/>
            <person name="Ovreas L."/>
            <person name="Rohde M."/>
            <person name="Galperin M.Y."/>
            <person name="Jogler C."/>
        </authorList>
    </citation>
    <scope>NUCLEOTIDE SEQUENCE [LARGE SCALE GENOMIC DNA]</scope>
    <source>
        <strain evidence="3 4">KOR42</strain>
    </source>
</reference>
<keyword evidence="2" id="KW-0472">Membrane</keyword>
<name>A0A5C5X7W3_9PLAN</name>
<comment type="caution">
    <text evidence="3">The sequence shown here is derived from an EMBL/GenBank/DDBJ whole genome shotgun (WGS) entry which is preliminary data.</text>
</comment>
<dbReference type="PANTHER" id="PTHR31876:SF26">
    <property type="entry name" value="PROTEIN LIKE COV 2"/>
    <property type="match status" value="1"/>
</dbReference>
<evidence type="ECO:0008006" key="5">
    <source>
        <dbReference type="Google" id="ProtNLM"/>
    </source>
</evidence>
<dbReference type="Proteomes" id="UP000317243">
    <property type="component" value="Unassembled WGS sequence"/>
</dbReference>
<accession>A0A5C5X7W3</accession>
<keyword evidence="2" id="KW-1133">Transmembrane helix</keyword>
<organism evidence="3 4">
    <name type="scientific">Thalassoglobus neptunius</name>
    <dbReference type="NCBI Taxonomy" id="1938619"/>
    <lineage>
        <taxon>Bacteria</taxon>
        <taxon>Pseudomonadati</taxon>
        <taxon>Planctomycetota</taxon>
        <taxon>Planctomycetia</taxon>
        <taxon>Planctomycetales</taxon>
        <taxon>Planctomycetaceae</taxon>
        <taxon>Thalassoglobus</taxon>
    </lineage>
</organism>
<evidence type="ECO:0000256" key="1">
    <source>
        <dbReference type="SAM" id="MobiDB-lite"/>
    </source>
</evidence>
<evidence type="ECO:0000256" key="2">
    <source>
        <dbReference type="SAM" id="Phobius"/>
    </source>
</evidence>
<gene>
    <name evidence="3" type="ORF">KOR42_18150</name>
</gene>
<dbReference type="AlphaFoldDB" id="A0A5C5X7W3"/>
<feature type="transmembrane region" description="Helical" evidence="2">
    <location>
        <begin position="27"/>
        <end position="49"/>
    </location>
</feature>
<dbReference type="OrthoDB" id="9780267at2"/>
<feature type="region of interest" description="Disordered" evidence="1">
    <location>
        <begin position="377"/>
        <end position="414"/>
    </location>
</feature>
<evidence type="ECO:0000313" key="4">
    <source>
        <dbReference type="Proteomes" id="UP000317243"/>
    </source>
</evidence>
<evidence type="ECO:0000313" key="3">
    <source>
        <dbReference type="EMBL" id="TWT58441.1"/>
    </source>
</evidence>
<keyword evidence="2" id="KW-0812">Transmembrane</keyword>
<sequence length="414" mass="45884">MQDEEEFGKSNDAEDSAPVRRLTPTRIFLRGLAVSLPAILTVLILLWVFEKVNAYLITPATWAVKYSIASLVDQSIEVHDTPVQGDVKLFRIDGAPSLDLCGSDYLVTAELQSKYRRFIENEPPIELNFESDEEVTPLDAFAVRHQRRIQWLQSNADRIPSGVYVQFGPLAVPYDVYSEVARHLPPGQMPTSARAVYMEYVARKYLGSVFPLSLLTVVIFIVLFYFAGQFVSARIGNWLVRGVETQVLGRLPVVRNVYGSVKQVTDFVFTENQPVEYRRVAAVQYPRDGIWTIGFVTGESMMQIAMGAGEPCVAVLIPTSPMPMTGFTVNVPKSEVLDLDITVEQAMQFCISCGVLSPPHQKLTKAKFRELVEKGLLNGPRNPASSYPGGTVSPPALSPLTPPETLKPDDGEND</sequence>